<sequence length="42" mass="4739">MFSEPKDGRYQQISPSPWGATVELPTPVNITLDTEKLKDYAD</sequence>
<keyword evidence="3" id="KW-1185">Reference proteome</keyword>
<protein>
    <submittedName>
        <fullName evidence="2">Uncharacterized protein</fullName>
    </submittedName>
</protein>
<accession>A0A7W4ZZ54</accession>
<dbReference type="EMBL" id="JACHXE010000012">
    <property type="protein sequence ID" value="MBB3081311.1"/>
    <property type="molecule type" value="Genomic_DNA"/>
</dbReference>
<evidence type="ECO:0000313" key="3">
    <source>
        <dbReference type="Proteomes" id="UP000572907"/>
    </source>
</evidence>
<comment type="caution">
    <text evidence="2">The sequence shown here is derived from an EMBL/GenBank/DDBJ whole genome shotgun (WGS) entry which is preliminary data.</text>
</comment>
<reference evidence="2 3" key="1">
    <citation type="submission" date="2020-08" db="EMBL/GenBank/DDBJ databases">
        <title>Genomic Encyclopedia of Type Strains, Phase III (KMG-III): the genomes of soil and plant-associated and newly described type strains.</title>
        <authorList>
            <person name="Whitman W."/>
        </authorList>
    </citation>
    <scope>NUCLEOTIDE SEQUENCE [LARGE SCALE GENOMIC DNA]</scope>
    <source>
        <strain evidence="2 3">CECT 3237</strain>
    </source>
</reference>
<name>A0A7W4ZZ54_9ACTN</name>
<proteinExistence type="predicted"/>
<gene>
    <name evidence="2" type="ORF">FHS41_007866</name>
</gene>
<evidence type="ECO:0000256" key="1">
    <source>
        <dbReference type="SAM" id="MobiDB-lite"/>
    </source>
</evidence>
<dbReference type="Proteomes" id="UP000572907">
    <property type="component" value="Unassembled WGS sequence"/>
</dbReference>
<feature type="region of interest" description="Disordered" evidence="1">
    <location>
        <begin position="1"/>
        <end position="24"/>
    </location>
</feature>
<organism evidence="2 3">
    <name type="scientific">Streptomyces violarus</name>
    <dbReference type="NCBI Taxonomy" id="67380"/>
    <lineage>
        <taxon>Bacteria</taxon>
        <taxon>Bacillati</taxon>
        <taxon>Actinomycetota</taxon>
        <taxon>Actinomycetes</taxon>
        <taxon>Kitasatosporales</taxon>
        <taxon>Streptomycetaceae</taxon>
        <taxon>Streptomyces</taxon>
    </lineage>
</organism>
<evidence type="ECO:0000313" key="2">
    <source>
        <dbReference type="EMBL" id="MBB3081311.1"/>
    </source>
</evidence>
<dbReference type="AlphaFoldDB" id="A0A7W4ZZ54"/>